<evidence type="ECO:0000313" key="3">
    <source>
        <dbReference type="Proteomes" id="UP000595046"/>
    </source>
</evidence>
<dbReference type="EMBL" id="CP048882">
    <property type="protein sequence ID" value="QPP07253.1"/>
    <property type="molecule type" value="Genomic_DNA"/>
</dbReference>
<dbReference type="KEGG" id="sbat:G4Z16_13640"/>
<gene>
    <name evidence="2" type="ORF">G4Z16_13640</name>
</gene>
<sequence length="180" mass="20070">MGNSPAEQGKQEDADEVVELILRDHRAMEDLFREMRSVDADRAAALHRLADLLIAHAEAEETEVYPALRRYRNVDDEEVEHGVEEHAEGNEALLELLEAGAPGSDDWDEKLEALVQAVNHHLDEEERSLINDTRENVSSGRRAELGRAFARARRDQLASAPGRLENVRRIVEEAGASSGS</sequence>
<dbReference type="AlphaFoldDB" id="A0A7T1WQR6"/>
<keyword evidence="3" id="KW-1185">Reference proteome</keyword>
<dbReference type="Proteomes" id="UP000595046">
    <property type="component" value="Chromosome"/>
</dbReference>
<protein>
    <submittedName>
        <fullName evidence="2">Hemerythrin domain-containing protein</fullName>
    </submittedName>
</protein>
<evidence type="ECO:0000313" key="2">
    <source>
        <dbReference type="EMBL" id="QPP07253.1"/>
    </source>
</evidence>
<dbReference type="PANTHER" id="PTHR35585:SF1">
    <property type="entry name" value="HHE DOMAIN PROTEIN (AFU_ORTHOLOGUE AFUA_4G00730)"/>
    <property type="match status" value="1"/>
</dbReference>
<name>A0A7T1WQR6_9ACTN</name>
<dbReference type="PANTHER" id="PTHR35585">
    <property type="entry name" value="HHE DOMAIN PROTEIN (AFU_ORTHOLOGUE AFUA_4G00730)"/>
    <property type="match status" value="1"/>
</dbReference>
<accession>A0A7T1WQR6</accession>
<organism evidence="2 3">
    <name type="scientific">Streptomyces bathyalis</name>
    <dbReference type="NCBI Taxonomy" id="2710756"/>
    <lineage>
        <taxon>Bacteria</taxon>
        <taxon>Bacillati</taxon>
        <taxon>Actinomycetota</taxon>
        <taxon>Actinomycetes</taxon>
        <taxon>Kitasatosporales</taxon>
        <taxon>Streptomycetaceae</taxon>
        <taxon>Streptomyces</taxon>
    </lineage>
</organism>
<dbReference type="Pfam" id="PF01814">
    <property type="entry name" value="Hemerythrin"/>
    <property type="match status" value="1"/>
</dbReference>
<evidence type="ECO:0000259" key="1">
    <source>
        <dbReference type="Pfam" id="PF01814"/>
    </source>
</evidence>
<reference evidence="3" key="1">
    <citation type="submission" date="2020-02" db="EMBL/GenBank/DDBJ databases">
        <title>Streptomyces sp. ASO4wet.</title>
        <authorList>
            <person name="Risdian C."/>
            <person name="Landwehr W."/>
            <person name="Schupp P."/>
            <person name="Wink J."/>
        </authorList>
    </citation>
    <scope>NUCLEOTIDE SEQUENCE [LARGE SCALE GENOMIC DNA]</scope>
    <source>
        <strain evidence="3">ASO4wet</strain>
    </source>
</reference>
<dbReference type="Gene3D" id="1.20.120.520">
    <property type="entry name" value="nmb1532 protein domain like"/>
    <property type="match status" value="1"/>
</dbReference>
<feature type="domain" description="Hemerythrin-like" evidence="1">
    <location>
        <begin position="18"/>
        <end position="129"/>
    </location>
</feature>
<proteinExistence type="predicted"/>
<dbReference type="InterPro" id="IPR012312">
    <property type="entry name" value="Hemerythrin-like"/>
</dbReference>
<dbReference type="RefSeq" id="WP_197351043.1">
    <property type="nucleotide sequence ID" value="NZ_CP048882.1"/>
</dbReference>